<comment type="caution">
    <text evidence="14">The sequence shown here is derived from an EMBL/GenBank/DDBJ whole genome shotgun (WGS) entry which is preliminary data.</text>
</comment>
<evidence type="ECO:0000256" key="4">
    <source>
        <dbReference type="ARBA" id="ARBA00016452"/>
    </source>
</evidence>
<dbReference type="NCBIfam" id="TIGR01190">
    <property type="entry name" value="ccmB"/>
    <property type="match status" value="1"/>
</dbReference>
<evidence type="ECO:0000256" key="3">
    <source>
        <dbReference type="ARBA" id="ARBA00010544"/>
    </source>
</evidence>
<feature type="transmembrane region" description="Helical" evidence="13">
    <location>
        <begin position="197"/>
        <end position="216"/>
    </location>
</feature>
<dbReference type="EMBL" id="PIPM01000006">
    <property type="protein sequence ID" value="RUO32814.1"/>
    <property type="molecule type" value="Genomic_DNA"/>
</dbReference>
<evidence type="ECO:0000256" key="12">
    <source>
        <dbReference type="PIRNR" id="PIRNR002764"/>
    </source>
</evidence>
<dbReference type="RefSeq" id="WP_126776942.1">
    <property type="nucleotide sequence ID" value="NZ_PIPM01000006.1"/>
</dbReference>
<evidence type="ECO:0000256" key="5">
    <source>
        <dbReference type="ARBA" id="ARBA00022448"/>
    </source>
</evidence>
<evidence type="ECO:0000256" key="2">
    <source>
        <dbReference type="ARBA" id="ARBA00004429"/>
    </source>
</evidence>
<keyword evidence="11 12" id="KW-0472">Membrane</keyword>
<gene>
    <name evidence="14" type="primary">ccmB</name>
    <name evidence="14" type="ORF">CWE11_07205</name>
</gene>
<dbReference type="PANTHER" id="PTHR30070:SF1">
    <property type="entry name" value="CYTOCHROME C BIOGENESIS B-RELATED"/>
    <property type="match status" value="1"/>
</dbReference>
<reference evidence="14 15" key="1">
    <citation type="journal article" date="2011" name="Front. Microbiol.">
        <title>Genomic signatures of strain selection and enhancement in Bacillus atrophaeus var. globigii, a historical biowarfare simulant.</title>
        <authorList>
            <person name="Gibbons H.S."/>
            <person name="Broomall S.M."/>
            <person name="McNew L.A."/>
            <person name="Daligault H."/>
            <person name="Chapman C."/>
            <person name="Bruce D."/>
            <person name="Karavis M."/>
            <person name="Krepps M."/>
            <person name="McGregor P.A."/>
            <person name="Hong C."/>
            <person name="Park K.H."/>
            <person name="Akmal A."/>
            <person name="Feldman A."/>
            <person name="Lin J.S."/>
            <person name="Chang W.E."/>
            <person name="Higgs B.W."/>
            <person name="Demirev P."/>
            <person name="Lindquist J."/>
            <person name="Liem A."/>
            <person name="Fochler E."/>
            <person name="Read T.D."/>
            <person name="Tapia R."/>
            <person name="Johnson S."/>
            <person name="Bishop-Lilly K.A."/>
            <person name="Detter C."/>
            <person name="Han C."/>
            <person name="Sozhamannan S."/>
            <person name="Rosenzweig C.N."/>
            <person name="Skowronski E.W."/>
        </authorList>
    </citation>
    <scope>NUCLEOTIDE SEQUENCE [LARGE SCALE GENOMIC DNA]</scope>
    <source>
        <strain evidence="14 15">GYP-17</strain>
    </source>
</reference>
<evidence type="ECO:0000256" key="7">
    <source>
        <dbReference type="ARBA" id="ARBA00022519"/>
    </source>
</evidence>
<keyword evidence="10 13" id="KW-1133">Transmembrane helix</keyword>
<evidence type="ECO:0000256" key="6">
    <source>
        <dbReference type="ARBA" id="ARBA00022475"/>
    </source>
</evidence>
<comment type="similarity">
    <text evidence="3 12">Belongs to the CcmB/CycW/HelB family.</text>
</comment>
<dbReference type="InterPro" id="IPR003544">
    <property type="entry name" value="Cyt_c_biogenesis_CcmB"/>
</dbReference>
<dbReference type="PIRSF" id="PIRSF002764">
    <property type="entry name" value="CcmB"/>
    <property type="match status" value="1"/>
</dbReference>
<keyword evidence="6 12" id="KW-1003">Cell membrane</keyword>
<feature type="transmembrane region" description="Helical" evidence="13">
    <location>
        <begin position="164"/>
        <end position="185"/>
    </location>
</feature>
<proteinExistence type="inferred from homology"/>
<feature type="transmembrane region" description="Helical" evidence="13">
    <location>
        <begin position="26"/>
        <end position="44"/>
    </location>
</feature>
<comment type="subcellular location">
    <subcellularLocation>
        <location evidence="2">Cell inner membrane</location>
        <topology evidence="2">Multi-pass membrane protein</topology>
    </subcellularLocation>
</comment>
<dbReference type="PRINTS" id="PR01414">
    <property type="entry name" value="CCMBBIOGNSIS"/>
</dbReference>
<evidence type="ECO:0000256" key="13">
    <source>
        <dbReference type="SAM" id="Phobius"/>
    </source>
</evidence>
<dbReference type="PANTHER" id="PTHR30070">
    <property type="entry name" value="HEME EXPORTER PROTEIN B"/>
    <property type="match status" value="1"/>
</dbReference>
<name>A0A432WGB1_9GAMM</name>
<organism evidence="14 15">
    <name type="scientific">Aliidiomarina sanyensis</name>
    <dbReference type="NCBI Taxonomy" id="1249555"/>
    <lineage>
        <taxon>Bacteria</taxon>
        <taxon>Pseudomonadati</taxon>
        <taxon>Pseudomonadota</taxon>
        <taxon>Gammaproteobacteria</taxon>
        <taxon>Alteromonadales</taxon>
        <taxon>Idiomarinaceae</taxon>
        <taxon>Aliidiomarina</taxon>
    </lineage>
</organism>
<accession>A0A432WGB1</accession>
<evidence type="ECO:0000256" key="11">
    <source>
        <dbReference type="ARBA" id="ARBA00023136"/>
    </source>
</evidence>
<dbReference type="GO" id="GO:0005886">
    <property type="term" value="C:plasma membrane"/>
    <property type="evidence" value="ECO:0007669"/>
    <property type="project" value="UniProtKB-SubCell"/>
</dbReference>
<feature type="transmembrane region" description="Helical" evidence="13">
    <location>
        <begin position="130"/>
        <end position="157"/>
    </location>
</feature>
<dbReference type="OrthoDB" id="9799895at2"/>
<sequence>MVATRTVFLQLVKRDVRVALRQRSELLNPLIFLLIVVSLFPLGVGPGPDILARIAPGVIWVSALLSAMLGLDRLFRDDFRDGALEQMMLLPVSMEISVLAKIAVHWLLTALPVLLIAPLLALLLNLPTHAWGVLWLTLLFGTPVLSAAGAIGVALTVSLNKGGALLSLLLLPLLIPLLIFATAAVEAAVSGLSAAGPLALIGAFMVLSLTLAPFAVKAGLRVSVN</sequence>
<feature type="transmembrane region" description="Helical" evidence="13">
    <location>
        <begin position="50"/>
        <end position="71"/>
    </location>
</feature>
<dbReference type="GO" id="GO:0015232">
    <property type="term" value="F:heme transmembrane transporter activity"/>
    <property type="evidence" value="ECO:0007669"/>
    <property type="project" value="InterPro"/>
</dbReference>
<evidence type="ECO:0000256" key="1">
    <source>
        <dbReference type="ARBA" id="ARBA00002442"/>
    </source>
</evidence>
<keyword evidence="5 12" id="KW-0813">Transport</keyword>
<evidence type="ECO:0000256" key="8">
    <source>
        <dbReference type="ARBA" id="ARBA00022692"/>
    </source>
</evidence>
<evidence type="ECO:0000313" key="15">
    <source>
        <dbReference type="Proteomes" id="UP000288405"/>
    </source>
</evidence>
<evidence type="ECO:0000256" key="9">
    <source>
        <dbReference type="ARBA" id="ARBA00022748"/>
    </source>
</evidence>
<dbReference type="AlphaFoldDB" id="A0A432WGB1"/>
<evidence type="ECO:0000256" key="10">
    <source>
        <dbReference type="ARBA" id="ARBA00022989"/>
    </source>
</evidence>
<keyword evidence="15" id="KW-1185">Reference proteome</keyword>
<comment type="function">
    <text evidence="1 12">Required for the export of heme to the periplasm for the biogenesis of c-type cytochromes.</text>
</comment>
<keyword evidence="8 13" id="KW-0812">Transmembrane</keyword>
<dbReference type="Proteomes" id="UP000288405">
    <property type="component" value="Unassembled WGS sequence"/>
</dbReference>
<evidence type="ECO:0000313" key="14">
    <source>
        <dbReference type="EMBL" id="RUO32814.1"/>
    </source>
</evidence>
<dbReference type="GO" id="GO:0017004">
    <property type="term" value="P:cytochrome complex assembly"/>
    <property type="evidence" value="ECO:0007669"/>
    <property type="project" value="UniProtKB-KW"/>
</dbReference>
<dbReference type="GO" id="GO:1903607">
    <property type="term" value="P:cytochrome c biosynthetic process"/>
    <property type="evidence" value="ECO:0007669"/>
    <property type="project" value="TreeGrafter"/>
</dbReference>
<dbReference type="Pfam" id="PF03379">
    <property type="entry name" value="CcmB"/>
    <property type="match status" value="1"/>
</dbReference>
<dbReference type="InterPro" id="IPR026031">
    <property type="entry name" value="Cyt_c_CcmB_bac"/>
</dbReference>
<keyword evidence="7 12" id="KW-0997">Cell inner membrane</keyword>
<keyword evidence="9 12" id="KW-0201">Cytochrome c-type biogenesis</keyword>
<feature type="transmembrane region" description="Helical" evidence="13">
    <location>
        <begin position="103"/>
        <end position="124"/>
    </location>
</feature>
<protein>
    <recommendedName>
        <fullName evidence="4 12">Heme exporter protein B</fullName>
    </recommendedName>
</protein>